<evidence type="ECO:0000313" key="2">
    <source>
        <dbReference type="Proteomes" id="UP001164539"/>
    </source>
</evidence>
<reference evidence="1 2" key="1">
    <citation type="journal article" date="2023" name="Science">
        <title>Complex scaffold remodeling in plant triterpene biosynthesis.</title>
        <authorList>
            <person name="De La Pena R."/>
            <person name="Hodgson H."/>
            <person name="Liu J.C."/>
            <person name="Stephenson M.J."/>
            <person name="Martin A.C."/>
            <person name="Owen C."/>
            <person name="Harkess A."/>
            <person name="Leebens-Mack J."/>
            <person name="Jimenez L.E."/>
            <person name="Osbourn A."/>
            <person name="Sattely E.S."/>
        </authorList>
    </citation>
    <scope>NUCLEOTIDE SEQUENCE [LARGE SCALE GENOMIC DNA]</scope>
    <source>
        <strain evidence="2">cv. JPN11</strain>
        <tissue evidence="1">Leaf</tissue>
    </source>
</reference>
<proteinExistence type="predicted"/>
<keyword evidence="2" id="KW-1185">Reference proteome</keyword>
<organism evidence="1 2">
    <name type="scientific">Melia azedarach</name>
    <name type="common">Chinaberry tree</name>
    <dbReference type="NCBI Taxonomy" id="155640"/>
    <lineage>
        <taxon>Eukaryota</taxon>
        <taxon>Viridiplantae</taxon>
        <taxon>Streptophyta</taxon>
        <taxon>Embryophyta</taxon>
        <taxon>Tracheophyta</taxon>
        <taxon>Spermatophyta</taxon>
        <taxon>Magnoliopsida</taxon>
        <taxon>eudicotyledons</taxon>
        <taxon>Gunneridae</taxon>
        <taxon>Pentapetalae</taxon>
        <taxon>rosids</taxon>
        <taxon>malvids</taxon>
        <taxon>Sapindales</taxon>
        <taxon>Meliaceae</taxon>
        <taxon>Melia</taxon>
    </lineage>
</organism>
<comment type="caution">
    <text evidence="1">The sequence shown here is derived from an EMBL/GenBank/DDBJ whole genome shotgun (WGS) entry which is preliminary data.</text>
</comment>
<gene>
    <name evidence="1" type="ORF">OWV82_012854</name>
</gene>
<dbReference type="Proteomes" id="UP001164539">
    <property type="component" value="Chromosome 7"/>
</dbReference>
<accession>A0ACC1XSC9</accession>
<name>A0ACC1XSC9_MELAZ</name>
<protein>
    <submittedName>
        <fullName evidence="1">Pentatricopeptide repeat</fullName>
    </submittedName>
</protein>
<evidence type="ECO:0000313" key="1">
    <source>
        <dbReference type="EMBL" id="KAJ4714356.1"/>
    </source>
</evidence>
<sequence length="622" mass="70130">MATILPTPANHFFSESNTSQPLYLLNRCSNMDELKQIHAQMFKQGLAADIIPVSRILAFCTTPISGNLAYAQMVFDRISRPNTFMWNTMVRGYTDSDTPEQALLLYQQMLSSAVQHNAYTFPFLLKACSSLSALEETQQIHAQIIKLGFGSEVFATNSLLHVYAVSGSIKSAHILFDRIPQRDIVSWNSMIDGYAKCGEMEMAYEMFKNMKEKNVISWTTMISGYVGTGMNKEALNLFHKMQIAGVKPDSVALVSTISACAQLGALDQGRWIHTYLKKIGIRIDPILGCALIDMYAKCGDMEEALEVFRRTEKKGVSAWTAIIFGFAIHGHGKEALNWFLAMQKAGIKPNLITFTAILTACSYAGLVDEGKSWFESMGRKYNLKPRVEHYGCMVDLLGRAGLLKEAKELIDTMPVRPNSVIWGALLKACQIHRNLELGKQIGKILIEADTDHGGRYIHLASIYAMAREWDQVVEVRKQMTDQGVSKLPGRSSISLNGVVHEFLAGDRSHPEMNKIIHSWDQIAERLKHEGYKPELKDLLLDLEDDEKETAINQHSEKLAIAFGLIRAEPSATIRIIKNLRVCEDCHTVMKLISKIYDREIVMRDRARFHLFKNGRCTCEDYW</sequence>
<dbReference type="EMBL" id="CM051400">
    <property type="protein sequence ID" value="KAJ4714356.1"/>
    <property type="molecule type" value="Genomic_DNA"/>
</dbReference>